<dbReference type="OrthoDB" id="66546at2759"/>
<name>B4MMW1_DROWI</name>
<protein>
    <recommendedName>
        <fullName evidence="3">Gamma-tubulin complex component</fullName>
    </recommendedName>
</protein>
<dbReference type="InterPro" id="IPR042241">
    <property type="entry name" value="GCP_C_sf"/>
</dbReference>
<dbReference type="Gene3D" id="1.20.120.1900">
    <property type="entry name" value="Gamma-tubulin complex, C-terminal domain"/>
    <property type="match status" value="1"/>
</dbReference>
<dbReference type="OMA" id="KCKAIGC"/>
<dbReference type="eggNOG" id="KOG4344">
    <property type="taxonomic scope" value="Eukaryota"/>
</dbReference>
<evidence type="ECO:0000313" key="1">
    <source>
        <dbReference type="EMBL" id="EDW73517.1"/>
    </source>
</evidence>
<dbReference type="EMBL" id="CH963847">
    <property type="protein sequence ID" value="EDW73517.1"/>
    <property type="molecule type" value="Genomic_DNA"/>
</dbReference>
<dbReference type="FunCoup" id="B4MMW1">
    <property type="interactions" value="2"/>
</dbReference>
<dbReference type="AlphaFoldDB" id="B4MMW1"/>
<accession>B4MMW1</accession>
<dbReference type="InParanoid" id="B4MMW1"/>
<proteinExistence type="predicted"/>
<dbReference type="Proteomes" id="UP000007798">
    <property type="component" value="Unassembled WGS sequence"/>
</dbReference>
<dbReference type="KEGG" id="dwi:6638683"/>
<sequence length="881" mass="103716">MDQVKEEEGQQDRQEVIDENLPKLVGDLLNMEPVKEERDAAFQECLESAKQDLKKDPQFLESEEECVTRNFYHFLARYKAERLHEFGVTFDKLAHMMLKNPMFIDHGQMNFKWRILDFMLSVNFEAFRNVKQNSSEMEKQRKFMLGKIDEIISSSLSEDSESSYSFYDESILEKFKISPICLMSDSNDSARESSSSTSSLTLKVNKLPEDMSGSVVPMNFNFWKEYAEYLESRPCPTDCRLLYEYICMFFAPQNWIHFQVIDHEVLFRKPFECHMPHINLLEPLKDMQMVQKLIDKYACPWRVITNYFSTLTCLFEAMHRLLKPVMEFLIFWGERVTKEANEESPSISCFIEMTVQPFRRLRLMGQLCQDTCILNTDCTTKHERSFHIIATLISATKHSRLYWDKSGSAALLLSSLKSYCQFMANMYRLGEFEDYLKEFIAECVVIDGISDYRMRIMKDMTADIAKNCEFYQILKKHIQNSSKAVSFLYDNRQMDLFSLFHKNVICSSLYNEVIESFLHALKTYQVMTVDREVMFPAPDILTQAQQLDDKSLRHLFYTYYKQLEGNSHINLRNFKCDELLSACNSCYRYVPFTEILLTALDHTLAQRTLLVNTYAVYVVRIEFCLNERLEHLHSVYLLFEFDRFSSEFGTFFESVALEDLSRIITLHNHNLAHLFVPVLPYKYLTFLDLKYKCDEGLNRIITKHHIKQLNTFFCLTLQIYHCKWILEELSPLVEQSEVRLHKTFTELYGLTIEIVNQYEEYVSALKEKHLKLASNCDQQMDKCQTIEEMAKCHDDFVSGVTDNFIMKYPDRCDLQVIFRMVDLLKGLWGNVRWLYPDNSQNADNKINCDKHEYESTTYIQSLLPLAVVIHDSLVKLKSANE</sequence>
<dbReference type="HOGENOM" id="CLU_014964_0_0_1"/>
<keyword evidence="2" id="KW-1185">Reference proteome</keyword>
<dbReference type="PhylomeDB" id="B4MMW1"/>
<evidence type="ECO:0000313" key="2">
    <source>
        <dbReference type="Proteomes" id="UP000007798"/>
    </source>
</evidence>
<gene>
    <name evidence="1" type="primary">Dwil\GK16606</name>
    <name evidence="1" type="ORF">Dwil_GK16606</name>
</gene>
<reference evidence="1 2" key="1">
    <citation type="journal article" date="2007" name="Nature">
        <title>Evolution of genes and genomes on the Drosophila phylogeny.</title>
        <authorList>
            <consortium name="Drosophila 12 Genomes Consortium"/>
            <person name="Clark A.G."/>
            <person name="Eisen M.B."/>
            <person name="Smith D.R."/>
            <person name="Bergman C.M."/>
            <person name="Oliver B."/>
            <person name="Markow T.A."/>
            <person name="Kaufman T.C."/>
            <person name="Kellis M."/>
            <person name="Gelbart W."/>
            <person name="Iyer V.N."/>
            <person name="Pollard D.A."/>
            <person name="Sackton T.B."/>
            <person name="Larracuente A.M."/>
            <person name="Singh N.D."/>
            <person name="Abad J.P."/>
            <person name="Abt D.N."/>
            <person name="Adryan B."/>
            <person name="Aguade M."/>
            <person name="Akashi H."/>
            <person name="Anderson W.W."/>
            <person name="Aquadro C.F."/>
            <person name="Ardell D.H."/>
            <person name="Arguello R."/>
            <person name="Artieri C.G."/>
            <person name="Barbash D.A."/>
            <person name="Barker D."/>
            <person name="Barsanti P."/>
            <person name="Batterham P."/>
            <person name="Batzoglou S."/>
            <person name="Begun D."/>
            <person name="Bhutkar A."/>
            <person name="Blanco E."/>
            <person name="Bosak S.A."/>
            <person name="Bradley R.K."/>
            <person name="Brand A.D."/>
            <person name="Brent M.R."/>
            <person name="Brooks A.N."/>
            <person name="Brown R.H."/>
            <person name="Butlin R.K."/>
            <person name="Caggese C."/>
            <person name="Calvi B.R."/>
            <person name="Bernardo de Carvalho A."/>
            <person name="Caspi A."/>
            <person name="Castrezana S."/>
            <person name="Celniker S.E."/>
            <person name="Chang J.L."/>
            <person name="Chapple C."/>
            <person name="Chatterji S."/>
            <person name="Chinwalla A."/>
            <person name="Civetta A."/>
            <person name="Clifton S.W."/>
            <person name="Comeron J.M."/>
            <person name="Costello J.C."/>
            <person name="Coyne J.A."/>
            <person name="Daub J."/>
            <person name="David R.G."/>
            <person name="Delcher A.L."/>
            <person name="Delehaunty K."/>
            <person name="Do C.B."/>
            <person name="Ebling H."/>
            <person name="Edwards K."/>
            <person name="Eickbush T."/>
            <person name="Evans J.D."/>
            <person name="Filipski A."/>
            <person name="Findeiss S."/>
            <person name="Freyhult E."/>
            <person name="Fulton L."/>
            <person name="Fulton R."/>
            <person name="Garcia A.C."/>
            <person name="Gardiner A."/>
            <person name="Garfield D.A."/>
            <person name="Garvin B.E."/>
            <person name="Gibson G."/>
            <person name="Gilbert D."/>
            <person name="Gnerre S."/>
            <person name="Godfrey J."/>
            <person name="Good R."/>
            <person name="Gotea V."/>
            <person name="Gravely B."/>
            <person name="Greenberg A.J."/>
            <person name="Griffiths-Jones S."/>
            <person name="Gross S."/>
            <person name="Guigo R."/>
            <person name="Gustafson E.A."/>
            <person name="Haerty W."/>
            <person name="Hahn M.W."/>
            <person name="Halligan D.L."/>
            <person name="Halpern A.L."/>
            <person name="Halter G.M."/>
            <person name="Han M.V."/>
            <person name="Heger A."/>
            <person name="Hillier L."/>
            <person name="Hinrichs A.S."/>
            <person name="Holmes I."/>
            <person name="Hoskins R.A."/>
            <person name="Hubisz M.J."/>
            <person name="Hultmark D."/>
            <person name="Huntley M.A."/>
            <person name="Jaffe D.B."/>
            <person name="Jagadeeshan S."/>
            <person name="Jeck W.R."/>
            <person name="Johnson J."/>
            <person name="Jones C.D."/>
            <person name="Jordan W.C."/>
            <person name="Karpen G.H."/>
            <person name="Kataoka E."/>
            <person name="Keightley P.D."/>
            <person name="Kheradpour P."/>
            <person name="Kirkness E.F."/>
            <person name="Koerich L.B."/>
            <person name="Kristiansen K."/>
            <person name="Kudrna D."/>
            <person name="Kulathinal R.J."/>
            <person name="Kumar S."/>
            <person name="Kwok R."/>
            <person name="Lander E."/>
            <person name="Langley C.H."/>
            <person name="Lapoint R."/>
            <person name="Lazzaro B.P."/>
            <person name="Lee S.J."/>
            <person name="Levesque L."/>
            <person name="Li R."/>
            <person name="Lin C.F."/>
            <person name="Lin M.F."/>
            <person name="Lindblad-Toh K."/>
            <person name="Llopart A."/>
            <person name="Long M."/>
            <person name="Low L."/>
            <person name="Lozovsky E."/>
            <person name="Lu J."/>
            <person name="Luo M."/>
            <person name="Machado C.A."/>
            <person name="Makalowski W."/>
            <person name="Marzo M."/>
            <person name="Matsuda M."/>
            <person name="Matzkin L."/>
            <person name="McAllister B."/>
            <person name="McBride C.S."/>
            <person name="McKernan B."/>
            <person name="McKernan K."/>
            <person name="Mendez-Lago M."/>
            <person name="Minx P."/>
            <person name="Mollenhauer M.U."/>
            <person name="Montooth K."/>
            <person name="Mount S.M."/>
            <person name="Mu X."/>
            <person name="Myers E."/>
            <person name="Negre B."/>
            <person name="Newfeld S."/>
            <person name="Nielsen R."/>
            <person name="Noor M.A."/>
            <person name="O'Grady P."/>
            <person name="Pachter L."/>
            <person name="Papaceit M."/>
            <person name="Parisi M.J."/>
            <person name="Parisi M."/>
            <person name="Parts L."/>
            <person name="Pedersen J.S."/>
            <person name="Pesole G."/>
            <person name="Phillippy A.M."/>
            <person name="Ponting C.P."/>
            <person name="Pop M."/>
            <person name="Porcelli D."/>
            <person name="Powell J.R."/>
            <person name="Prohaska S."/>
            <person name="Pruitt K."/>
            <person name="Puig M."/>
            <person name="Quesneville H."/>
            <person name="Ram K.R."/>
            <person name="Rand D."/>
            <person name="Rasmussen M.D."/>
            <person name="Reed L.K."/>
            <person name="Reenan R."/>
            <person name="Reily A."/>
            <person name="Remington K.A."/>
            <person name="Rieger T.T."/>
            <person name="Ritchie M.G."/>
            <person name="Robin C."/>
            <person name="Rogers Y.H."/>
            <person name="Rohde C."/>
            <person name="Rozas J."/>
            <person name="Rubenfield M.J."/>
            <person name="Ruiz A."/>
            <person name="Russo S."/>
            <person name="Salzberg S.L."/>
            <person name="Sanchez-Gracia A."/>
            <person name="Saranga D.J."/>
            <person name="Sato H."/>
            <person name="Schaeffer S.W."/>
            <person name="Schatz M.C."/>
            <person name="Schlenke T."/>
            <person name="Schwartz R."/>
            <person name="Segarra C."/>
            <person name="Singh R.S."/>
            <person name="Sirot L."/>
            <person name="Sirota M."/>
            <person name="Sisneros N.B."/>
            <person name="Smith C.D."/>
            <person name="Smith T.F."/>
            <person name="Spieth J."/>
            <person name="Stage D.E."/>
            <person name="Stark A."/>
            <person name="Stephan W."/>
            <person name="Strausberg R.L."/>
            <person name="Strempel S."/>
            <person name="Sturgill D."/>
            <person name="Sutton G."/>
            <person name="Sutton G.G."/>
            <person name="Tao W."/>
            <person name="Teichmann S."/>
            <person name="Tobari Y.N."/>
            <person name="Tomimura Y."/>
            <person name="Tsolas J.M."/>
            <person name="Valente V.L."/>
            <person name="Venter E."/>
            <person name="Venter J.C."/>
            <person name="Vicario S."/>
            <person name="Vieira F.G."/>
            <person name="Vilella A.J."/>
            <person name="Villasante A."/>
            <person name="Walenz B."/>
            <person name="Wang J."/>
            <person name="Wasserman M."/>
            <person name="Watts T."/>
            <person name="Wilson D."/>
            <person name="Wilson R.K."/>
            <person name="Wing R.A."/>
            <person name="Wolfner M.F."/>
            <person name="Wong A."/>
            <person name="Wong G.K."/>
            <person name="Wu C.I."/>
            <person name="Wu G."/>
            <person name="Yamamoto D."/>
            <person name="Yang H.P."/>
            <person name="Yang S.P."/>
            <person name="Yorke J.A."/>
            <person name="Yoshida K."/>
            <person name="Zdobnov E."/>
            <person name="Zhang P."/>
            <person name="Zhang Y."/>
            <person name="Zimin A.V."/>
            <person name="Baldwin J."/>
            <person name="Abdouelleil A."/>
            <person name="Abdulkadir J."/>
            <person name="Abebe A."/>
            <person name="Abera B."/>
            <person name="Abreu J."/>
            <person name="Acer S.C."/>
            <person name="Aftuck L."/>
            <person name="Alexander A."/>
            <person name="An P."/>
            <person name="Anderson E."/>
            <person name="Anderson S."/>
            <person name="Arachi H."/>
            <person name="Azer M."/>
            <person name="Bachantsang P."/>
            <person name="Barry A."/>
            <person name="Bayul T."/>
            <person name="Berlin A."/>
            <person name="Bessette D."/>
            <person name="Bloom T."/>
            <person name="Blye J."/>
            <person name="Boguslavskiy L."/>
            <person name="Bonnet C."/>
            <person name="Boukhgalter B."/>
            <person name="Bourzgui I."/>
            <person name="Brown A."/>
            <person name="Cahill P."/>
            <person name="Channer S."/>
            <person name="Cheshatsang Y."/>
            <person name="Chuda L."/>
            <person name="Citroen M."/>
            <person name="Collymore A."/>
            <person name="Cooke P."/>
            <person name="Costello M."/>
            <person name="D'Aco K."/>
            <person name="Daza R."/>
            <person name="De Haan G."/>
            <person name="DeGray S."/>
            <person name="DeMaso C."/>
            <person name="Dhargay N."/>
            <person name="Dooley K."/>
            <person name="Dooley E."/>
            <person name="Doricent M."/>
            <person name="Dorje P."/>
            <person name="Dorjee K."/>
            <person name="Dupes A."/>
            <person name="Elong R."/>
            <person name="Falk J."/>
            <person name="Farina A."/>
            <person name="Faro S."/>
            <person name="Ferguson D."/>
            <person name="Fisher S."/>
            <person name="Foley C.D."/>
            <person name="Franke A."/>
            <person name="Friedrich D."/>
            <person name="Gadbois L."/>
            <person name="Gearin G."/>
            <person name="Gearin C.R."/>
            <person name="Giannoukos G."/>
            <person name="Goode T."/>
            <person name="Graham J."/>
            <person name="Grandbois E."/>
            <person name="Grewal S."/>
            <person name="Gyaltsen K."/>
            <person name="Hafez N."/>
            <person name="Hagos B."/>
            <person name="Hall J."/>
            <person name="Henson C."/>
            <person name="Hollinger A."/>
            <person name="Honan T."/>
            <person name="Huard M.D."/>
            <person name="Hughes L."/>
            <person name="Hurhula B."/>
            <person name="Husby M.E."/>
            <person name="Kamat A."/>
            <person name="Kanga B."/>
            <person name="Kashin S."/>
            <person name="Khazanovich D."/>
            <person name="Kisner P."/>
            <person name="Lance K."/>
            <person name="Lara M."/>
            <person name="Lee W."/>
            <person name="Lennon N."/>
            <person name="Letendre F."/>
            <person name="LeVine R."/>
            <person name="Lipovsky A."/>
            <person name="Liu X."/>
            <person name="Liu J."/>
            <person name="Liu S."/>
            <person name="Lokyitsang T."/>
            <person name="Lokyitsang Y."/>
            <person name="Lubonja R."/>
            <person name="Lui A."/>
            <person name="MacDonald P."/>
            <person name="Magnisalis V."/>
            <person name="Maru K."/>
            <person name="Matthews C."/>
            <person name="McCusker W."/>
            <person name="McDonough S."/>
            <person name="Mehta T."/>
            <person name="Meldrim J."/>
            <person name="Meneus L."/>
            <person name="Mihai O."/>
            <person name="Mihalev A."/>
            <person name="Mihova T."/>
            <person name="Mittelman R."/>
            <person name="Mlenga V."/>
            <person name="Montmayeur A."/>
            <person name="Mulrain L."/>
            <person name="Navidi A."/>
            <person name="Naylor J."/>
            <person name="Negash T."/>
            <person name="Nguyen T."/>
            <person name="Nguyen N."/>
            <person name="Nicol R."/>
            <person name="Norbu C."/>
            <person name="Norbu N."/>
            <person name="Novod N."/>
            <person name="O'Neill B."/>
            <person name="Osman S."/>
            <person name="Markiewicz E."/>
            <person name="Oyono O.L."/>
            <person name="Patti C."/>
            <person name="Phunkhang P."/>
            <person name="Pierre F."/>
            <person name="Priest M."/>
            <person name="Raghuraman S."/>
            <person name="Rege F."/>
            <person name="Reyes R."/>
            <person name="Rise C."/>
            <person name="Rogov P."/>
            <person name="Ross K."/>
            <person name="Ryan E."/>
            <person name="Settipalli S."/>
            <person name="Shea T."/>
            <person name="Sherpa N."/>
            <person name="Shi L."/>
            <person name="Shih D."/>
            <person name="Sparrow T."/>
            <person name="Spaulding J."/>
            <person name="Stalker J."/>
            <person name="Stange-Thomann N."/>
            <person name="Stavropoulos S."/>
            <person name="Stone C."/>
            <person name="Strader C."/>
            <person name="Tesfaye S."/>
            <person name="Thomson T."/>
            <person name="Thoulutsang Y."/>
            <person name="Thoulutsang D."/>
            <person name="Topham K."/>
            <person name="Topping I."/>
            <person name="Tsamla T."/>
            <person name="Vassiliev H."/>
            <person name="Vo A."/>
            <person name="Wangchuk T."/>
            <person name="Wangdi T."/>
            <person name="Weiand M."/>
            <person name="Wilkinson J."/>
            <person name="Wilson A."/>
            <person name="Yadav S."/>
            <person name="Young G."/>
            <person name="Yu Q."/>
            <person name="Zembek L."/>
            <person name="Zhong D."/>
            <person name="Zimmer A."/>
            <person name="Zwirko Z."/>
            <person name="Jaffe D.B."/>
            <person name="Alvarez P."/>
            <person name="Brockman W."/>
            <person name="Butler J."/>
            <person name="Chin C."/>
            <person name="Gnerre S."/>
            <person name="Grabherr M."/>
            <person name="Kleber M."/>
            <person name="Mauceli E."/>
            <person name="MacCallum I."/>
        </authorList>
    </citation>
    <scope>NUCLEOTIDE SEQUENCE [LARGE SCALE GENOMIC DNA]</scope>
    <source>
        <strain evidence="2">Tucson 14030-0811.24</strain>
    </source>
</reference>
<organism evidence="1 2">
    <name type="scientific">Drosophila willistoni</name>
    <name type="common">Fruit fly</name>
    <dbReference type="NCBI Taxonomy" id="7260"/>
    <lineage>
        <taxon>Eukaryota</taxon>
        <taxon>Metazoa</taxon>
        <taxon>Ecdysozoa</taxon>
        <taxon>Arthropoda</taxon>
        <taxon>Hexapoda</taxon>
        <taxon>Insecta</taxon>
        <taxon>Pterygota</taxon>
        <taxon>Neoptera</taxon>
        <taxon>Endopterygota</taxon>
        <taxon>Diptera</taxon>
        <taxon>Brachycera</taxon>
        <taxon>Muscomorpha</taxon>
        <taxon>Ephydroidea</taxon>
        <taxon>Drosophilidae</taxon>
        <taxon>Drosophila</taxon>
        <taxon>Sophophora</taxon>
    </lineage>
</organism>
<dbReference type="STRING" id="7260.B4MMW1"/>
<evidence type="ECO:0008006" key="3">
    <source>
        <dbReference type="Google" id="ProtNLM"/>
    </source>
</evidence>